<name>A0A183CTP3_GLOPA</name>
<protein>
    <submittedName>
        <fullName evidence="3">Lateral signaling target protein 2</fullName>
    </submittedName>
</protein>
<sequence length="174" mass="19154">SADFNHHLDGDDSSGRRECASQDGREQSTQHDDLRRHDAASETLRRAGLRRQARHAQTHLRGTVGTAQNLAHLHPIGQHNRDHGVQLQHAFVSENASFCSRLLWREQSGVAVVEQQQHGASVEEVLKPSVAGGGRAKHNNTNNKAVNDNDETEQQQQLVPMNGQDGTELGLVSK</sequence>
<organism evidence="2 3">
    <name type="scientific">Globodera pallida</name>
    <name type="common">Potato cyst nematode worm</name>
    <name type="synonym">Heterodera pallida</name>
    <dbReference type="NCBI Taxonomy" id="36090"/>
    <lineage>
        <taxon>Eukaryota</taxon>
        <taxon>Metazoa</taxon>
        <taxon>Ecdysozoa</taxon>
        <taxon>Nematoda</taxon>
        <taxon>Chromadorea</taxon>
        <taxon>Rhabditida</taxon>
        <taxon>Tylenchina</taxon>
        <taxon>Tylenchomorpha</taxon>
        <taxon>Tylenchoidea</taxon>
        <taxon>Heteroderidae</taxon>
        <taxon>Heteroderinae</taxon>
        <taxon>Globodera</taxon>
    </lineage>
</organism>
<evidence type="ECO:0000313" key="2">
    <source>
        <dbReference type="Proteomes" id="UP000050741"/>
    </source>
</evidence>
<feature type="region of interest" description="Disordered" evidence="1">
    <location>
        <begin position="1"/>
        <end position="38"/>
    </location>
</feature>
<dbReference type="Proteomes" id="UP000050741">
    <property type="component" value="Unassembled WGS sequence"/>
</dbReference>
<evidence type="ECO:0000256" key="1">
    <source>
        <dbReference type="SAM" id="MobiDB-lite"/>
    </source>
</evidence>
<accession>A0A183CTP3</accession>
<keyword evidence="2" id="KW-1185">Reference proteome</keyword>
<proteinExistence type="predicted"/>
<dbReference type="AlphaFoldDB" id="A0A183CTP3"/>
<dbReference type="WBParaSite" id="GPLIN_001625100">
    <property type="protein sequence ID" value="GPLIN_001625100"/>
    <property type="gene ID" value="GPLIN_001625100"/>
</dbReference>
<reference evidence="3" key="2">
    <citation type="submission" date="2016-06" db="UniProtKB">
        <authorList>
            <consortium name="WormBaseParasite"/>
        </authorList>
    </citation>
    <scope>IDENTIFICATION</scope>
</reference>
<reference evidence="2" key="1">
    <citation type="submission" date="2014-05" db="EMBL/GenBank/DDBJ databases">
        <title>The genome and life-stage specific transcriptomes of Globodera pallida elucidate key aspects of plant parasitism by a cyst nematode.</title>
        <authorList>
            <person name="Cotton J.A."/>
            <person name="Lilley C.J."/>
            <person name="Jones L.M."/>
            <person name="Kikuchi T."/>
            <person name="Reid A.J."/>
            <person name="Thorpe P."/>
            <person name="Tsai I.J."/>
            <person name="Beasley H."/>
            <person name="Blok V."/>
            <person name="Cock P.J.A."/>
            <person name="Van den Akker S.E."/>
            <person name="Holroyd N."/>
            <person name="Hunt M."/>
            <person name="Mantelin S."/>
            <person name="Naghra H."/>
            <person name="Pain A."/>
            <person name="Palomares-Rius J.E."/>
            <person name="Zarowiecki M."/>
            <person name="Berriman M."/>
            <person name="Jones J.T."/>
            <person name="Urwin P.E."/>
        </authorList>
    </citation>
    <scope>NUCLEOTIDE SEQUENCE [LARGE SCALE GENOMIC DNA]</scope>
    <source>
        <strain evidence="2">Lindley</strain>
    </source>
</reference>
<feature type="region of interest" description="Disordered" evidence="1">
    <location>
        <begin position="130"/>
        <end position="174"/>
    </location>
</feature>
<evidence type="ECO:0000313" key="3">
    <source>
        <dbReference type="WBParaSite" id="GPLIN_001625100"/>
    </source>
</evidence>